<organism evidence="5 6">
    <name type="scientific">Thermosulfidibacter takaii (strain DSM 17441 / JCM 13301 / NBRC 103674 / ABI70S6)</name>
    <dbReference type="NCBI Taxonomy" id="1298851"/>
    <lineage>
        <taxon>Bacteria</taxon>
        <taxon>Pseudomonadati</taxon>
        <taxon>Thermosulfidibacterota</taxon>
        <taxon>Thermosulfidibacteria</taxon>
        <taxon>Thermosulfidibacterales</taxon>
        <taxon>Thermosulfidibacteraceae</taxon>
    </lineage>
</organism>
<dbReference type="GO" id="GO:0003677">
    <property type="term" value="F:DNA binding"/>
    <property type="evidence" value="ECO:0007669"/>
    <property type="project" value="InterPro"/>
</dbReference>
<evidence type="ECO:0000313" key="6">
    <source>
        <dbReference type="Proteomes" id="UP000063234"/>
    </source>
</evidence>
<gene>
    <name evidence="5" type="primary">holA</name>
    <name evidence="5" type="ORF">TST_0112</name>
</gene>
<dbReference type="GO" id="GO:0009360">
    <property type="term" value="C:DNA polymerase III complex"/>
    <property type="evidence" value="ECO:0007669"/>
    <property type="project" value="TreeGrafter"/>
</dbReference>
<evidence type="ECO:0000256" key="1">
    <source>
        <dbReference type="ARBA" id="ARBA00022679"/>
    </source>
</evidence>
<dbReference type="GO" id="GO:0003887">
    <property type="term" value="F:DNA-directed DNA polymerase activity"/>
    <property type="evidence" value="ECO:0007669"/>
    <property type="project" value="UniProtKB-KW"/>
</dbReference>
<dbReference type="AlphaFoldDB" id="A0A0S3QRF5"/>
<dbReference type="InterPro" id="IPR027417">
    <property type="entry name" value="P-loop_NTPase"/>
</dbReference>
<dbReference type="STRING" id="1298851.TST_0112"/>
<protein>
    <submittedName>
        <fullName evidence="5">DNA polymerase III subunit delta</fullName>
        <ecNumber evidence="5">2.7.7.7</ecNumber>
    </submittedName>
</protein>
<dbReference type="Gene3D" id="3.40.50.300">
    <property type="entry name" value="P-loop containing nucleotide triphosphate hydrolases"/>
    <property type="match status" value="1"/>
</dbReference>
<keyword evidence="1 5" id="KW-0808">Transferase</keyword>
<dbReference type="PANTHER" id="PTHR34388">
    <property type="entry name" value="DNA POLYMERASE III SUBUNIT DELTA"/>
    <property type="match status" value="1"/>
</dbReference>
<dbReference type="InterPro" id="IPR005790">
    <property type="entry name" value="DNA_polIII_delta"/>
</dbReference>
<dbReference type="GO" id="GO:0006261">
    <property type="term" value="P:DNA-templated DNA replication"/>
    <property type="evidence" value="ECO:0007669"/>
    <property type="project" value="TreeGrafter"/>
</dbReference>
<keyword evidence="6" id="KW-1185">Reference proteome</keyword>
<evidence type="ECO:0000256" key="3">
    <source>
        <dbReference type="ARBA" id="ARBA00022705"/>
    </source>
</evidence>
<evidence type="ECO:0000256" key="4">
    <source>
        <dbReference type="ARBA" id="ARBA00022932"/>
    </source>
</evidence>
<dbReference type="PANTHER" id="PTHR34388:SF1">
    <property type="entry name" value="DNA POLYMERASE III SUBUNIT DELTA"/>
    <property type="match status" value="1"/>
</dbReference>
<keyword evidence="4" id="KW-0239">DNA-directed DNA polymerase</keyword>
<evidence type="ECO:0000256" key="2">
    <source>
        <dbReference type="ARBA" id="ARBA00022695"/>
    </source>
</evidence>
<dbReference type="NCBIfam" id="TIGR01128">
    <property type="entry name" value="holA"/>
    <property type="match status" value="1"/>
</dbReference>
<keyword evidence="2 5" id="KW-0548">Nucleotidyltransferase</keyword>
<evidence type="ECO:0000313" key="5">
    <source>
        <dbReference type="EMBL" id="BAT70922.1"/>
    </source>
</evidence>
<dbReference type="KEGG" id="ttk:TST_0112"/>
<dbReference type="EMBL" id="AP013035">
    <property type="protein sequence ID" value="BAT70922.1"/>
    <property type="molecule type" value="Genomic_DNA"/>
</dbReference>
<keyword evidence="3" id="KW-0235">DNA replication</keyword>
<reference evidence="6" key="1">
    <citation type="journal article" date="2018" name="Science">
        <title>A primordial and reversible TCA cycle in a facultatively chemolithoautotrophic thermophile.</title>
        <authorList>
            <person name="Nunoura T."/>
            <person name="Chikaraishi Y."/>
            <person name="Izaki R."/>
            <person name="Suwa T."/>
            <person name="Sato T."/>
            <person name="Harada T."/>
            <person name="Mori K."/>
            <person name="Kato Y."/>
            <person name="Miyazaki M."/>
            <person name="Shimamura S."/>
            <person name="Yanagawa K."/>
            <person name="Shuto A."/>
            <person name="Ohkouchi N."/>
            <person name="Fujita N."/>
            <person name="Takaki Y."/>
            <person name="Atomi H."/>
            <person name="Takai K."/>
        </authorList>
    </citation>
    <scope>NUCLEOTIDE SEQUENCE [LARGE SCALE GENOMIC DNA]</scope>
    <source>
        <strain evidence="6">DSM 17441 / JCM 13301 / NBRC 103674 / ABI70S6</strain>
    </source>
</reference>
<accession>A0A0S3QRF5</accession>
<name>A0A0S3QRF5_THET7</name>
<dbReference type="Proteomes" id="UP000063234">
    <property type="component" value="Chromosome"/>
</dbReference>
<sequence length="323" mass="36546">MRMRVLTPKEFARTYPKKKSNVVFIFGSESAFIRRTLELVKETWKVPPESIKDFYDAEDVDLAKISDALTASSLFSSENIVILREAYAFFKGLSSREKESFLSLLKKLPATTCFVMVDSREDDVSSSEHSMLKQLASVDGVAVNCRRARSGELKAWLRKKLAKMGIDDSSLVEALIEASGGSMEALQKELEKLLTGFNKDSLSKTDSVSVYDFTNAVLDMDVKAFELLNKLYSLDVQPHIIIATLESSLRNILLWNVGLKRFPPFVERRFKKILENVGEKRVKELYEKAIVLERKAKLTASGDVLRKLLEGFVLDCIWPALKI</sequence>
<dbReference type="EC" id="2.7.7.7" evidence="5"/>
<dbReference type="SUPFAM" id="SSF52540">
    <property type="entry name" value="P-loop containing nucleoside triphosphate hydrolases"/>
    <property type="match status" value="1"/>
</dbReference>
<dbReference type="Gene3D" id="1.20.272.10">
    <property type="match status" value="1"/>
</dbReference>
<proteinExistence type="predicted"/>